<dbReference type="PANTHER" id="PTHR35526:SF3">
    <property type="entry name" value="ANTI-SIGMA-F FACTOR RSBW"/>
    <property type="match status" value="1"/>
</dbReference>
<dbReference type="AlphaFoldDB" id="A0A848DLZ8"/>
<feature type="domain" description="Histidine kinase/HSP90-like ATPase" evidence="2">
    <location>
        <begin position="194"/>
        <end position="303"/>
    </location>
</feature>
<reference evidence="3 4" key="1">
    <citation type="submission" date="2020-04" db="EMBL/GenBank/DDBJ databases">
        <authorList>
            <person name="Klaysubun C."/>
            <person name="Duangmal K."/>
            <person name="Lipun K."/>
        </authorList>
    </citation>
    <scope>NUCLEOTIDE SEQUENCE [LARGE SCALE GENOMIC DNA]</scope>
    <source>
        <strain evidence="3 4">DSM 45300</strain>
    </source>
</reference>
<gene>
    <name evidence="3" type="ORF">HF519_19610</name>
</gene>
<protein>
    <submittedName>
        <fullName evidence="3">Sensor histidine kinase</fullName>
    </submittedName>
</protein>
<sequence>MSGATGLVHECVLYSTTGQLAGQLAPRVRAAVQVGDPVVAVLNEIGRSALVDALGRDAEAVEFHDPAGVHSVPAFTVAVRWARLTRRLQRPGSRTTVVSQHVEDLPQSDPGHWPRLDAALNVALHGLPITMLCLYPDHADVLPRVLSTHRTLLADGRSTPSDAYRDPLEVVAEYPPPPPPDLGPPDAELGFDVTGLSAARNLVASVSARIGPAPDRIADLVLAVNEIASNSVEHGPGSGRLRLWTTPTRIIAEVHDTGWMAVPFPGMVAPSPSGERGRGLWLASELSDVLQIWSDSDGTVVRLFMDRDGS</sequence>
<evidence type="ECO:0000256" key="1">
    <source>
        <dbReference type="ARBA" id="ARBA00022527"/>
    </source>
</evidence>
<dbReference type="PANTHER" id="PTHR35526">
    <property type="entry name" value="ANTI-SIGMA-F FACTOR RSBW-RELATED"/>
    <property type="match status" value="1"/>
</dbReference>
<keyword evidence="3" id="KW-0808">Transferase</keyword>
<name>A0A848DLZ8_9PSEU</name>
<dbReference type="Pfam" id="PF13581">
    <property type="entry name" value="HATPase_c_2"/>
    <property type="match status" value="1"/>
</dbReference>
<dbReference type="GO" id="GO:0004674">
    <property type="term" value="F:protein serine/threonine kinase activity"/>
    <property type="evidence" value="ECO:0007669"/>
    <property type="project" value="UniProtKB-KW"/>
</dbReference>
<keyword evidence="3" id="KW-0418">Kinase</keyword>
<dbReference type="InterPro" id="IPR036890">
    <property type="entry name" value="HATPase_C_sf"/>
</dbReference>
<dbReference type="Proteomes" id="UP000586918">
    <property type="component" value="Unassembled WGS sequence"/>
</dbReference>
<dbReference type="InterPro" id="IPR050267">
    <property type="entry name" value="Anti-sigma-factor_SerPK"/>
</dbReference>
<dbReference type="CDD" id="cd16936">
    <property type="entry name" value="HATPase_RsbW-like"/>
    <property type="match status" value="1"/>
</dbReference>
<dbReference type="EMBL" id="JAAXKZ010000080">
    <property type="protein sequence ID" value="NMH93742.1"/>
    <property type="molecule type" value="Genomic_DNA"/>
</dbReference>
<keyword evidence="4" id="KW-1185">Reference proteome</keyword>
<evidence type="ECO:0000259" key="2">
    <source>
        <dbReference type="Pfam" id="PF13581"/>
    </source>
</evidence>
<dbReference type="Gene3D" id="3.30.565.10">
    <property type="entry name" value="Histidine kinase-like ATPase, C-terminal domain"/>
    <property type="match status" value="1"/>
</dbReference>
<dbReference type="RefSeq" id="WP_169414438.1">
    <property type="nucleotide sequence ID" value="NZ_JAAXKZ010000080.1"/>
</dbReference>
<comment type="caution">
    <text evidence="3">The sequence shown here is derived from an EMBL/GenBank/DDBJ whole genome shotgun (WGS) entry which is preliminary data.</text>
</comment>
<evidence type="ECO:0000313" key="4">
    <source>
        <dbReference type="Proteomes" id="UP000586918"/>
    </source>
</evidence>
<dbReference type="SUPFAM" id="SSF55874">
    <property type="entry name" value="ATPase domain of HSP90 chaperone/DNA topoisomerase II/histidine kinase"/>
    <property type="match status" value="1"/>
</dbReference>
<proteinExistence type="predicted"/>
<dbReference type="InterPro" id="IPR003594">
    <property type="entry name" value="HATPase_dom"/>
</dbReference>
<accession>A0A848DLZ8</accession>
<organism evidence="3 4">
    <name type="scientific">Pseudonocardia bannensis</name>
    <dbReference type="NCBI Taxonomy" id="630973"/>
    <lineage>
        <taxon>Bacteria</taxon>
        <taxon>Bacillati</taxon>
        <taxon>Actinomycetota</taxon>
        <taxon>Actinomycetes</taxon>
        <taxon>Pseudonocardiales</taxon>
        <taxon>Pseudonocardiaceae</taxon>
        <taxon>Pseudonocardia</taxon>
    </lineage>
</organism>
<evidence type="ECO:0000313" key="3">
    <source>
        <dbReference type="EMBL" id="NMH93742.1"/>
    </source>
</evidence>
<keyword evidence="1" id="KW-0723">Serine/threonine-protein kinase</keyword>